<organism evidence="10 11">
    <name type="scientific">Cymbomonas tetramitiformis</name>
    <dbReference type="NCBI Taxonomy" id="36881"/>
    <lineage>
        <taxon>Eukaryota</taxon>
        <taxon>Viridiplantae</taxon>
        <taxon>Chlorophyta</taxon>
        <taxon>Pyramimonadophyceae</taxon>
        <taxon>Pyramimonadales</taxon>
        <taxon>Pyramimonadaceae</taxon>
        <taxon>Cymbomonas</taxon>
    </lineage>
</organism>
<dbReference type="PROSITE" id="PS00191">
    <property type="entry name" value="CYTOCHROME_B5_1"/>
    <property type="match status" value="1"/>
</dbReference>
<feature type="domain" description="Cytochrome b5 heme-binding" evidence="9">
    <location>
        <begin position="25"/>
        <end position="94"/>
    </location>
</feature>
<evidence type="ECO:0000256" key="4">
    <source>
        <dbReference type="ARBA" id="ARBA00022723"/>
    </source>
</evidence>
<dbReference type="Gene3D" id="3.10.120.10">
    <property type="entry name" value="Cytochrome b5-like heme/steroid binding domain"/>
    <property type="match status" value="1"/>
</dbReference>
<dbReference type="EMBL" id="LGRX02004079">
    <property type="protein sequence ID" value="KAK3281034.1"/>
    <property type="molecule type" value="Genomic_DNA"/>
</dbReference>
<dbReference type="Pfam" id="PF00173">
    <property type="entry name" value="Cyt-b5"/>
    <property type="match status" value="1"/>
</dbReference>
<dbReference type="SMART" id="SM01117">
    <property type="entry name" value="Cyt-b5"/>
    <property type="match status" value="1"/>
</dbReference>
<dbReference type="SUPFAM" id="SSF55856">
    <property type="entry name" value="Cytochrome b5-like heme/steroid binding domain"/>
    <property type="match status" value="1"/>
</dbReference>
<dbReference type="GO" id="GO:0016020">
    <property type="term" value="C:membrane"/>
    <property type="evidence" value="ECO:0007669"/>
    <property type="project" value="UniProtKB-SubCell"/>
</dbReference>
<reference evidence="10 11" key="1">
    <citation type="journal article" date="2015" name="Genome Biol. Evol.">
        <title>Comparative Genomics of a Bacterivorous Green Alga Reveals Evolutionary Causalities and Consequences of Phago-Mixotrophic Mode of Nutrition.</title>
        <authorList>
            <person name="Burns J.A."/>
            <person name="Paasch A."/>
            <person name="Narechania A."/>
            <person name="Kim E."/>
        </authorList>
    </citation>
    <scope>NUCLEOTIDE SEQUENCE [LARGE SCALE GENOMIC DNA]</scope>
    <source>
        <strain evidence="10 11">PLY_AMNH</strain>
    </source>
</reference>
<evidence type="ECO:0000259" key="9">
    <source>
        <dbReference type="PROSITE" id="PS50255"/>
    </source>
</evidence>
<dbReference type="PANTHER" id="PTHR19359:SF14">
    <property type="entry name" value="CYTOCHROME B5 A"/>
    <property type="match status" value="1"/>
</dbReference>
<evidence type="ECO:0000256" key="6">
    <source>
        <dbReference type="ARBA" id="ARBA00023136"/>
    </source>
</evidence>
<evidence type="ECO:0000256" key="5">
    <source>
        <dbReference type="ARBA" id="ARBA00023004"/>
    </source>
</evidence>
<accession>A0AAE0GMV9</accession>
<evidence type="ECO:0000256" key="8">
    <source>
        <dbReference type="RuleBase" id="RU362121"/>
    </source>
</evidence>
<dbReference type="AlphaFoldDB" id="A0AAE0GMV9"/>
<dbReference type="PANTHER" id="PTHR19359">
    <property type="entry name" value="CYTOCHROME B5"/>
    <property type="match status" value="1"/>
</dbReference>
<dbReference type="GO" id="GO:0020037">
    <property type="term" value="F:heme binding"/>
    <property type="evidence" value="ECO:0007669"/>
    <property type="project" value="UniProtKB-UniRule"/>
</dbReference>
<dbReference type="PROSITE" id="PS50255">
    <property type="entry name" value="CYTOCHROME_B5_2"/>
    <property type="match status" value="1"/>
</dbReference>
<sequence length="142" mass="15603">MMLQGDYDDADVKARHSSIRIEYFEVAKHTTQEDCWLVVDGKVYDTTQYLEDHPGGVDVMLESSGRDATEDFEDVGHSKNAKKIMEKYYIGEFEGGKSKSSGGAGGKSGGSGIMTVLQMLLPILIAIVVYLVNQGHIENPLK</sequence>
<evidence type="ECO:0000256" key="7">
    <source>
        <dbReference type="ARBA" id="ARBA00038168"/>
    </source>
</evidence>
<keyword evidence="4 8" id="KW-0479">Metal-binding</keyword>
<evidence type="ECO:0000256" key="2">
    <source>
        <dbReference type="ARBA" id="ARBA00022617"/>
    </source>
</evidence>
<comment type="similarity">
    <text evidence="7 8">Belongs to the cytochrome b5 family.</text>
</comment>
<dbReference type="InterPro" id="IPR018506">
    <property type="entry name" value="Cyt_B5_heme-BS"/>
</dbReference>
<dbReference type="InterPro" id="IPR001199">
    <property type="entry name" value="Cyt_B5-like_heme/steroid-bd"/>
</dbReference>
<dbReference type="Proteomes" id="UP001190700">
    <property type="component" value="Unassembled WGS sequence"/>
</dbReference>
<dbReference type="PRINTS" id="PR00363">
    <property type="entry name" value="CYTOCHROMEB5"/>
</dbReference>
<comment type="caution">
    <text evidence="10">The sequence shown here is derived from an EMBL/GenBank/DDBJ whole genome shotgun (WGS) entry which is preliminary data.</text>
</comment>
<keyword evidence="2 8" id="KW-0349">Heme</keyword>
<evidence type="ECO:0000256" key="3">
    <source>
        <dbReference type="ARBA" id="ARBA00022692"/>
    </source>
</evidence>
<proteinExistence type="inferred from homology"/>
<keyword evidence="6 8" id="KW-0472">Membrane</keyword>
<dbReference type="InterPro" id="IPR036400">
    <property type="entry name" value="Cyt_B5-like_heme/steroid_sf"/>
</dbReference>
<feature type="transmembrane region" description="Helical" evidence="8">
    <location>
        <begin position="112"/>
        <end position="132"/>
    </location>
</feature>
<dbReference type="InterPro" id="IPR050668">
    <property type="entry name" value="Cytochrome_b5"/>
</dbReference>
<keyword evidence="8" id="KW-1133">Transmembrane helix</keyword>
<dbReference type="GO" id="GO:0046872">
    <property type="term" value="F:metal ion binding"/>
    <property type="evidence" value="ECO:0007669"/>
    <property type="project" value="UniProtKB-UniRule"/>
</dbReference>
<protein>
    <recommendedName>
        <fullName evidence="9">Cytochrome b5 heme-binding domain-containing protein</fullName>
    </recommendedName>
</protein>
<name>A0AAE0GMV9_9CHLO</name>
<keyword evidence="3 8" id="KW-0812">Transmembrane</keyword>
<keyword evidence="5 8" id="KW-0408">Iron</keyword>
<keyword evidence="11" id="KW-1185">Reference proteome</keyword>
<evidence type="ECO:0000313" key="10">
    <source>
        <dbReference type="EMBL" id="KAK3281034.1"/>
    </source>
</evidence>
<dbReference type="FunFam" id="3.10.120.10:FF:000002">
    <property type="entry name" value="Cytochrome b5 type B"/>
    <property type="match status" value="1"/>
</dbReference>
<evidence type="ECO:0000313" key="11">
    <source>
        <dbReference type="Proteomes" id="UP001190700"/>
    </source>
</evidence>
<gene>
    <name evidence="10" type="ORF">CYMTET_11156</name>
</gene>
<evidence type="ECO:0000256" key="1">
    <source>
        <dbReference type="ARBA" id="ARBA00004370"/>
    </source>
</evidence>
<comment type="subcellular location">
    <subcellularLocation>
        <location evidence="1">Membrane</location>
    </subcellularLocation>
</comment>